<feature type="transmembrane region" description="Helical" evidence="4">
    <location>
        <begin position="42"/>
        <end position="60"/>
    </location>
</feature>
<feature type="transmembrane region" description="Helical" evidence="4">
    <location>
        <begin position="12"/>
        <end position="30"/>
    </location>
</feature>
<evidence type="ECO:0000256" key="3">
    <source>
        <dbReference type="ARBA" id="ARBA00023163"/>
    </source>
</evidence>
<reference evidence="6 7" key="1">
    <citation type="submission" date="2019-05" db="EMBL/GenBank/DDBJ databases">
        <authorList>
            <person name="Qu J.-H."/>
        </authorList>
    </citation>
    <scope>NUCLEOTIDE SEQUENCE [LARGE SCALE GENOMIC DNA]</scope>
    <source>
        <strain evidence="6 7">T17</strain>
    </source>
</reference>
<keyword evidence="4" id="KW-0812">Transmembrane</keyword>
<dbReference type="GO" id="GO:0003677">
    <property type="term" value="F:DNA binding"/>
    <property type="evidence" value="ECO:0007669"/>
    <property type="project" value="UniProtKB-KW"/>
</dbReference>
<dbReference type="EMBL" id="VCEJ01000002">
    <property type="protein sequence ID" value="TLV03252.1"/>
    <property type="molecule type" value="Genomic_DNA"/>
</dbReference>
<proteinExistence type="predicted"/>
<organism evidence="6 7">
    <name type="scientific">Dyadobacter luticola</name>
    <dbReference type="NCBI Taxonomy" id="1979387"/>
    <lineage>
        <taxon>Bacteria</taxon>
        <taxon>Pseudomonadati</taxon>
        <taxon>Bacteroidota</taxon>
        <taxon>Cytophagia</taxon>
        <taxon>Cytophagales</taxon>
        <taxon>Spirosomataceae</taxon>
        <taxon>Dyadobacter</taxon>
    </lineage>
</organism>
<dbReference type="InterPro" id="IPR036388">
    <property type="entry name" value="WH-like_DNA-bd_sf"/>
</dbReference>
<keyword evidence="7" id="KW-1185">Reference proteome</keyword>
<keyword evidence="4" id="KW-1133">Transmembrane helix</keyword>
<gene>
    <name evidence="6" type="ORF">FEN17_06480</name>
</gene>
<protein>
    <submittedName>
        <fullName evidence="6">Response regulator transcription factor</fullName>
    </submittedName>
</protein>
<keyword evidence="2" id="KW-0238">DNA-binding</keyword>
<dbReference type="SMART" id="SM00421">
    <property type="entry name" value="HTH_LUXR"/>
    <property type="match status" value="1"/>
</dbReference>
<dbReference type="Pfam" id="PF00196">
    <property type="entry name" value="GerE"/>
    <property type="match status" value="1"/>
</dbReference>
<dbReference type="PROSITE" id="PS00622">
    <property type="entry name" value="HTH_LUXR_1"/>
    <property type="match status" value="1"/>
</dbReference>
<feature type="domain" description="HTH luxR-type" evidence="5">
    <location>
        <begin position="99"/>
        <end position="164"/>
    </location>
</feature>
<evidence type="ECO:0000259" key="5">
    <source>
        <dbReference type="PROSITE" id="PS50043"/>
    </source>
</evidence>
<name>A0A5R9L3U1_9BACT</name>
<dbReference type="PROSITE" id="PS50043">
    <property type="entry name" value="HTH_LUXR_2"/>
    <property type="match status" value="1"/>
</dbReference>
<evidence type="ECO:0000313" key="6">
    <source>
        <dbReference type="EMBL" id="TLV03252.1"/>
    </source>
</evidence>
<sequence>MLTGFFTRHRQVILYGASLALLLFLLKWLEFRFLIIDHAFEIYAGAIALLFTGLGIWLALKLITPGVGTPGIGTPRVETIVIEKEIRVVSDGQFTFNESEMLRLGLSRRELEVLQLIAEGHSNQEIASRLFVSLNTIKTHTSRLFEKLEVKSRIQAVEKARRLSLIP</sequence>
<keyword evidence="1" id="KW-0805">Transcription regulation</keyword>
<dbReference type="PANTHER" id="PTHR44688">
    <property type="entry name" value="DNA-BINDING TRANSCRIPTIONAL ACTIVATOR DEVR_DOSR"/>
    <property type="match status" value="1"/>
</dbReference>
<evidence type="ECO:0000313" key="7">
    <source>
        <dbReference type="Proteomes" id="UP000306402"/>
    </source>
</evidence>
<dbReference type="OrthoDB" id="9807565at2"/>
<keyword evidence="4" id="KW-0472">Membrane</keyword>
<evidence type="ECO:0000256" key="2">
    <source>
        <dbReference type="ARBA" id="ARBA00023125"/>
    </source>
</evidence>
<dbReference type="SUPFAM" id="SSF46894">
    <property type="entry name" value="C-terminal effector domain of the bipartite response regulators"/>
    <property type="match status" value="1"/>
</dbReference>
<dbReference type="GO" id="GO:0006355">
    <property type="term" value="P:regulation of DNA-templated transcription"/>
    <property type="evidence" value="ECO:0007669"/>
    <property type="project" value="InterPro"/>
</dbReference>
<dbReference type="Gene3D" id="1.10.10.10">
    <property type="entry name" value="Winged helix-like DNA-binding domain superfamily/Winged helix DNA-binding domain"/>
    <property type="match status" value="1"/>
</dbReference>
<evidence type="ECO:0000256" key="4">
    <source>
        <dbReference type="SAM" id="Phobius"/>
    </source>
</evidence>
<dbReference type="InterPro" id="IPR000792">
    <property type="entry name" value="Tscrpt_reg_LuxR_C"/>
</dbReference>
<comment type="caution">
    <text evidence="6">The sequence shown here is derived from an EMBL/GenBank/DDBJ whole genome shotgun (WGS) entry which is preliminary data.</text>
</comment>
<dbReference type="PRINTS" id="PR00038">
    <property type="entry name" value="HTHLUXR"/>
</dbReference>
<dbReference type="InterPro" id="IPR016032">
    <property type="entry name" value="Sig_transdc_resp-reg_C-effctor"/>
</dbReference>
<keyword evidence="3" id="KW-0804">Transcription</keyword>
<dbReference type="RefSeq" id="WP_138364459.1">
    <property type="nucleotide sequence ID" value="NZ_VCEJ01000002.1"/>
</dbReference>
<dbReference type="Proteomes" id="UP000306402">
    <property type="component" value="Unassembled WGS sequence"/>
</dbReference>
<dbReference type="CDD" id="cd06170">
    <property type="entry name" value="LuxR_C_like"/>
    <property type="match status" value="1"/>
</dbReference>
<evidence type="ECO:0000256" key="1">
    <source>
        <dbReference type="ARBA" id="ARBA00023015"/>
    </source>
</evidence>
<dbReference type="PANTHER" id="PTHR44688:SF16">
    <property type="entry name" value="DNA-BINDING TRANSCRIPTIONAL ACTIVATOR DEVR_DOSR"/>
    <property type="match status" value="1"/>
</dbReference>
<accession>A0A5R9L3U1</accession>
<dbReference type="AlphaFoldDB" id="A0A5R9L3U1"/>